<evidence type="ECO:0000256" key="2">
    <source>
        <dbReference type="ARBA" id="ARBA00005135"/>
    </source>
</evidence>
<dbReference type="PANTHER" id="PTHR43344">
    <property type="entry name" value="PHOSPHOSERINE PHOSPHATASE"/>
    <property type="match status" value="1"/>
</dbReference>
<dbReference type="InterPro" id="IPR036412">
    <property type="entry name" value="HAD-like_sf"/>
</dbReference>
<dbReference type="SUPFAM" id="SSF52540">
    <property type="entry name" value="P-loop containing nucleoside triphosphate hydrolases"/>
    <property type="match status" value="1"/>
</dbReference>
<keyword evidence="6" id="KW-0378">Hydrolase</keyword>
<evidence type="ECO:0000256" key="1">
    <source>
        <dbReference type="ARBA" id="ARBA00001946"/>
    </source>
</evidence>
<evidence type="ECO:0000256" key="6">
    <source>
        <dbReference type="ARBA" id="ARBA00022801"/>
    </source>
</evidence>
<comment type="catalytic activity">
    <reaction evidence="10">
        <text>O-phospho-D-serine + H2O = D-serine + phosphate</text>
        <dbReference type="Rhea" id="RHEA:24873"/>
        <dbReference type="ChEBI" id="CHEBI:15377"/>
        <dbReference type="ChEBI" id="CHEBI:35247"/>
        <dbReference type="ChEBI" id="CHEBI:43474"/>
        <dbReference type="ChEBI" id="CHEBI:58680"/>
        <dbReference type="EC" id="3.1.3.3"/>
    </reaction>
</comment>
<dbReference type="EMBL" id="QGHD01000047">
    <property type="protein sequence ID" value="PWK86606.1"/>
    <property type="molecule type" value="Genomic_DNA"/>
</dbReference>
<dbReference type="CDD" id="cd01427">
    <property type="entry name" value="HAD_like"/>
    <property type="match status" value="1"/>
</dbReference>
<comment type="cofactor">
    <cofactor evidence="1">
        <name>Mg(2+)</name>
        <dbReference type="ChEBI" id="CHEBI:18420"/>
    </cofactor>
</comment>
<dbReference type="SUPFAM" id="SSF56784">
    <property type="entry name" value="HAD-like"/>
    <property type="match status" value="1"/>
</dbReference>
<dbReference type="InterPro" id="IPR050582">
    <property type="entry name" value="HAD-like_SerB"/>
</dbReference>
<evidence type="ECO:0000256" key="10">
    <source>
        <dbReference type="ARBA" id="ARBA00048523"/>
    </source>
</evidence>
<dbReference type="Proteomes" id="UP000245523">
    <property type="component" value="Unassembled WGS sequence"/>
</dbReference>
<evidence type="ECO:0000256" key="8">
    <source>
        <dbReference type="ARBA" id="ARBA00023299"/>
    </source>
</evidence>
<dbReference type="Pfam" id="PF13207">
    <property type="entry name" value="AAA_17"/>
    <property type="match status" value="1"/>
</dbReference>
<gene>
    <name evidence="11" type="ORF">B0H50_1479</name>
</gene>
<reference evidence="11 12" key="1">
    <citation type="submission" date="2018-05" db="EMBL/GenBank/DDBJ databases">
        <title>Animal gut microbial communities from fecal samples from Wisconsin, USA.</title>
        <authorList>
            <person name="Neumann A."/>
        </authorList>
    </citation>
    <scope>NUCLEOTIDE SEQUENCE [LARGE SCALE GENOMIC DNA]</scope>
    <source>
        <strain evidence="11 12">UWS4</strain>
    </source>
</reference>
<evidence type="ECO:0000313" key="11">
    <source>
        <dbReference type="EMBL" id="PWK86606.1"/>
    </source>
</evidence>
<keyword evidence="4" id="KW-0028">Amino-acid biosynthesis</keyword>
<evidence type="ECO:0000256" key="4">
    <source>
        <dbReference type="ARBA" id="ARBA00022605"/>
    </source>
</evidence>
<comment type="pathway">
    <text evidence="2">Amino-acid biosynthesis; L-serine biosynthesis; L-serine from 3-phospho-D-glycerate: step 3/3.</text>
</comment>
<dbReference type="EC" id="3.1.3.3" evidence="3"/>
<keyword evidence="8" id="KW-0718">Serine biosynthesis</keyword>
<keyword evidence="12" id="KW-1185">Reference proteome</keyword>
<dbReference type="PANTHER" id="PTHR43344:SF2">
    <property type="entry name" value="PHOSPHOSERINE PHOSPHATASE"/>
    <property type="match status" value="1"/>
</dbReference>
<comment type="catalytic activity">
    <reaction evidence="9">
        <text>O-phospho-L-serine + H2O = L-serine + phosphate</text>
        <dbReference type="Rhea" id="RHEA:21208"/>
        <dbReference type="ChEBI" id="CHEBI:15377"/>
        <dbReference type="ChEBI" id="CHEBI:33384"/>
        <dbReference type="ChEBI" id="CHEBI:43474"/>
        <dbReference type="ChEBI" id="CHEBI:57524"/>
        <dbReference type="EC" id="3.1.3.3"/>
    </reaction>
</comment>
<comment type="caution">
    <text evidence="11">The sequence shown here is derived from an EMBL/GenBank/DDBJ whole genome shotgun (WGS) entry which is preliminary data.</text>
</comment>
<name>A0ABX5LN34_9BACT</name>
<keyword evidence="7" id="KW-0460">Magnesium</keyword>
<evidence type="ECO:0000256" key="9">
    <source>
        <dbReference type="ARBA" id="ARBA00048138"/>
    </source>
</evidence>
<protein>
    <recommendedName>
        <fullName evidence="3">phosphoserine phosphatase</fullName>
        <ecNumber evidence="3">3.1.3.3</ecNumber>
    </recommendedName>
</protein>
<dbReference type="InterPro" id="IPR027417">
    <property type="entry name" value="P-loop_NTPase"/>
</dbReference>
<dbReference type="Gene3D" id="3.40.50.1000">
    <property type="entry name" value="HAD superfamily/HAD-like"/>
    <property type="match status" value="1"/>
</dbReference>
<evidence type="ECO:0000313" key="12">
    <source>
        <dbReference type="Proteomes" id="UP000245523"/>
    </source>
</evidence>
<evidence type="ECO:0000256" key="3">
    <source>
        <dbReference type="ARBA" id="ARBA00012640"/>
    </source>
</evidence>
<dbReference type="Gene3D" id="3.40.50.300">
    <property type="entry name" value="P-loop containing nucleotide triphosphate hydrolases"/>
    <property type="match status" value="1"/>
</dbReference>
<sequence length="398" mass="45731">MKYAIYGISCCGKDTFIKKLLESGKFEGYEHPKGSESLNTIALNSFGKNFKELSASEKDDIRAEYAQKLMQKENIFADGHYCFPKDGKYEIVFTKKDAECYDSFFYLKAKPEDVKNRIQNSAKNQKFANLSASDIEAWQKNEISELRDICFKINKDFIVLDSDFESTIVFIEAYTTNYRTRNSYQQAIRLAEICKSKASREKIALFDCDRTIVKEDTGTDYFKANGASLEKVKEIFADDIYSQYQFWKYNQLHKNFTVQPSTNQFHFNTLVIEKISELRNNGYFIVGVTSGISAIWQQIFREHDIVDLMVSSDETLGITISDFVKGYLAQNIAHDHEVFACGDSLTDIYMLEAASMQGVIYAPGKTRSSVQEYLNTHPETKIKQFKQNPNQYNNIEGV</sequence>
<proteinExistence type="predicted"/>
<dbReference type="RefSeq" id="WP_109587887.1">
    <property type="nucleotide sequence ID" value="NZ_QGHD01000047.1"/>
</dbReference>
<evidence type="ECO:0000256" key="7">
    <source>
        <dbReference type="ARBA" id="ARBA00022842"/>
    </source>
</evidence>
<organism evidence="11 12">
    <name type="scientific">Hallerella porci</name>
    <dbReference type="NCBI Taxonomy" id="1945871"/>
    <lineage>
        <taxon>Bacteria</taxon>
        <taxon>Pseudomonadati</taxon>
        <taxon>Fibrobacterota</taxon>
        <taxon>Fibrobacteria</taxon>
        <taxon>Fibrobacterales</taxon>
        <taxon>Fibrobacteraceae</taxon>
        <taxon>Hallerella</taxon>
    </lineage>
</organism>
<dbReference type="InterPro" id="IPR023214">
    <property type="entry name" value="HAD_sf"/>
</dbReference>
<keyword evidence="5" id="KW-0479">Metal-binding</keyword>
<accession>A0ABX5LN34</accession>
<evidence type="ECO:0000256" key="5">
    <source>
        <dbReference type="ARBA" id="ARBA00022723"/>
    </source>
</evidence>